<evidence type="ECO:0000313" key="3">
    <source>
        <dbReference type="Proteomes" id="UP000051373"/>
    </source>
</evidence>
<dbReference type="AlphaFoldDB" id="A0A0S8FUZ8"/>
<dbReference type="Gene3D" id="2.160.20.10">
    <property type="entry name" value="Single-stranded right-handed beta-helix, Pectin lyase-like"/>
    <property type="match status" value="2"/>
</dbReference>
<dbReference type="SUPFAM" id="SSF51126">
    <property type="entry name" value="Pectin lyase-like"/>
    <property type="match status" value="2"/>
</dbReference>
<dbReference type="EMBL" id="LJUJ01000002">
    <property type="protein sequence ID" value="KPK64512.1"/>
    <property type="molecule type" value="Genomic_DNA"/>
</dbReference>
<dbReference type="NCBIfam" id="TIGR04183">
    <property type="entry name" value="Por_Secre_tail"/>
    <property type="match status" value="1"/>
</dbReference>
<sequence>MEILTRCMTLAAFLLMVVQPAFGTTWYVHPDSTLNSVQNALILCSAFDTIIAGPGIYYENIAWPAKAGIHLVSELGPDSTIINGNDTASVIIIQTSVVDTTTVISGFTIEHGYEPLNDAAGIWCWGASPTIIGNRIVDNIGAAVGCWQCSPVIHGNVITENDGFYCGGIVCFEGSDASIVDNIITFNTGTHGGGINCFKSSPLIQENEIAHNSVTWSGGGMHFELSSPSVIDNIIEYNSSGHGGGGMGVDCSYYGIVIRNNIIANNTADSLGGGIYCSGSGGAVVRSNLIEENTAKCGGGMCGTSVFLTVVFNTIINNTAEYYGGGCYCVDMNERYNVLCNNIEGNVNYGVYSAESSSWLDAEYNWWGDASGPYHPVANPNGQGDWVSDYVDYVPWLETPFSVEEGGQTAASYAVTFLENIPNPFDNHTVIRYNLGTSGHVMLSIYDVVGRHVCTLVDEIREAGSYAVRWDTRDALGRRVPAGLYICILNIGTCNVTTKMMVLR</sequence>
<dbReference type="Pfam" id="PF13229">
    <property type="entry name" value="Beta_helix"/>
    <property type="match status" value="2"/>
</dbReference>
<dbReference type="InterPro" id="IPR026444">
    <property type="entry name" value="Secre_tail"/>
</dbReference>
<dbReference type="InterPro" id="IPR039448">
    <property type="entry name" value="Beta_helix"/>
</dbReference>
<dbReference type="InterPro" id="IPR011050">
    <property type="entry name" value="Pectin_lyase_fold/virulence"/>
</dbReference>
<proteinExistence type="predicted"/>
<evidence type="ECO:0000313" key="2">
    <source>
        <dbReference type="EMBL" id="KPK64512.1"/>
    </source>
</evidence>
<feature type="domain" description="Right handed beta helix" evidence="1">
    <location>
        <begin position="233"/>
        <end position="358"/>
    </location>
</feature>
<dbReference type="InterPro" id="IPR012334">
    <property type="entry name" value="Pectin_lyas_fold"/>
</dbReference>
<dbReference type="STRING" id="1703779.AMJ83_02035"/>
<dbReference type="Gene3D" id="2.60.40.4070">
    <property type="match status" value="1"/>
</dbReference>
<organism evidence="2 3">
    <name type="scientific">candidate division WOR_3 bacterium SM23_42</name>
    <dbReference type="NCBI Taxonomy" id="1703779"/>
    <lineage>
        <taxon>Bacteria</taxon>
        <taxon>Bacteria division WOR-3</taxon>
    </lineage>
</organism>
<feature type="domain" description="Right handed beta helix" evidence="1">
    <location>
        <begin position="82"/>
        <end position="231"/>
    </location>
</feature>
<gene>
    <name evidence="2" type="ORF">AMJ83_02035</name>
</gene>
<reference evidence="2 3" key="1">
    <citation type="journal article" date="2015" name="Microbiome">
        <title>Genomic resolution of linkages in carbon, nitrogen, and sulfur cycling among widespread estuary sediment bacteria.</title>
        <authorList>
            <person name="Baker B.J."/>
            <person name="Lazar C.S."/>
            <person name="Teske A.P."/>
            <person name="Dick G.J."/>
        </authorList>
    </citation>
    <scope>NUCLEOTIDE SEQUENCE [LARGE SCALE GENOMIC DNA]</scope>
    <source>
        <strain evidence="2">SM23_42</strain>
    </source>
</reference>
<dbReference type="InterPro" id="IPR006626">
    <property type="entry name" value="PbH1"/>
</dbReference>
<dbReference type="SMART" id="SM00710">
    <property type="entry name" value="PbH1"/>
    <property type="match status" value="5"/>
</dbReference>
<accession>A0A0S8FUZ8</accession>
<evidence type="ECO:0000259" key="1">
    <source>
        <dbReference type="Pfam" id="PF13229"/>
    </source>
</evidence>
<protein>
    <recommendedName>
        <fullName evidence="1">Right handed beta helix domain-containing protein</fullName>
    </recommendedName>
</protein>
<comment type="caution">
    <text evidence="2">The sequence shown here is derived from an EMBL/GenBank/DDBJ whole genome shotgun (WGS) entry which is preliminary data.</text>
</comment>
<name>A0A0S8FUZ8_UNCW3</name>
<dbReference type="Proteomes" id="UP000051373">
    <property type="component" value="Unassembled WGS sequence"/>
</dbReference>